<organism evidence="1 2">
    <name type="scientific">Brassica cretica</name>
    <name type="common">Mustard</name>
    <dbReference type="NCBI Taxonomy" id="69181"/>
    <lineage>
        <taxon>Eukaryota</taxon>
        <taxon>Viridiplantae</taxon>
        <taxon>Streptophyta</taxon>
        <taxon>Embryophyta</taxon>
        <taxon>Tracheophyta</taxon>
        <taxon>Spermatophyta</taxon>
        <taxon>Magnoliopsida</taxon>
        <taxon>eudicotyledons</taxon>
        <taxon>Gunneridae</taxon>
        <taxon>Pentapetalae</taxon>
        <taxon>rosids</taxon>
        <taxon>malvids</taxon>
        <taxon>Brassicales</taxon>
        <taxon>Brassicaceae</taxon>
        <taxon>Brassiceae</taxon>
        <taxon>Brassica</taxon>
    </lineage>
</organism>
<protein>
    <submittedName>
        <fullName evidence="1">Uncharacterized protein</fullName>
    </submittedName>
</protein>
<dbReference type="EMBL" id="QGKX02001290">
    <property type="protein sequence ID" value="KAF3540757.1"/>
    <property type="molecule type" value="Genomic_DNA"/>
</dbReference>
<dbReference type="AlphaFoldDB" id="A0A8S9QEQ8"/>
<name>A0A8S9QEQ8_BRACR</name>
<evidence type="ECO:0000313" key="1">
    <source>
        <dbReference type="EMBL" id="KAF3540757.1"/>
    </source>
</evidence>
<reference evidence="1" key="1">
    <citation type="submission" date="2019-12" db="EMBL/GenBank/DDBJ databases">
        <title>Genome sequencing and annotation of Brassica cretica.</title>
        <authorList>
            <person name="Studholme D.J."/>
            <person name="Sarris P."/>
        </authorList>
    </citation>
    <scope>NUCLEOTIDE SEQUENCE</scope>
    <source>
        <strain evidence="1">PFS-109/04</strain>
        <tissue evidence="1">Leaf</tissue>
    </source>
</reference>
<comment type="caution">
    <text evidence="1">The sequence shown here is derived from an EMBL/GenBank/DDBJ whole genome shotgun (WGS) entry which is preliminary data.</text>
</comment>
<accession>A0A8S9QEQ8</accession>
<gene>
    <name evidence="1" type="ORF">F2Q69_00025353</name>
</gene>
<proteinExistence type="predicted"/>
<dbReference type="Proteomes" id="UP000712600">
    <property type="component" value="Unassembled WGS sequence"/>
</dbReference>
<evidence type="ECO:0000313" key="2">
    <source>
        <dbReference type="Proteomes" id="UP000712600"/>
    </source>
</evidence>
<sequence>MPKTGFFTLRMFKMEQLRNDVIQQIGFAEADVEDMIQYTEIVIELAELQAILNRVRELVDLIENLLVVWVGMVPGTPPPNSSSSEEED</sequence>